<dbReference type="RefSeq" id="WP_276304655.1">
    <property type="nucleotide sequence ID" value="NZ_CP119992.1"/>
</dbReference>
<proteinExistence type="predicted"/>
<dbReference type="InterPro" id="IPR001279">
    <property type="entry name" value="Metallo-B-lactamas"/>
</dbReference>
<reference evidence="2 3" key="1">
    <citation type="journal article" date="2019" name="Int. J. Syst. Evol. Microbiol.">
        <title>The Global Catalogue of Microorganisms (GCM) 10K type strain sequencing project: providing services to taxonomists for standard genome sequencing and annotation.</title>
        <authorList>
            <consortium name="The Broad Institute Genomics Platform"/>
            <consortium name="The Broad Institute Genome Sequencing Center for Infectious Disease"/>
            <person name="Wu L."/>
            <person name="Ma J."/>
        </authorList>
    </citation>
    <scope>NUCLEOTIDE SEQUENCE [LARGE SCALE GENOMIC DNA]</scope>
    <source>
        <strain evidence="2 3">PSR21</strain>
    </source>
</reference>
<dbReference type="PANTHER" id="PTHR42951">
    <property type="entry name" value="METALLO-BETA-LACTAMASE DOMAIN-CONTAINING"/>
    <property type="match status" value="1"/>
</dbReference>
<dbReference type="InterPro" id="IPR050855">
    <property type="entry name" value="NDM-1-like"/>
</dbReference>
<organism evidence="2 3">
    <name type="scientific">Halomarina halobia</name>
    <dbReference type="NCBI Taxonomy" id="3033386"/>
    <lineage>
        <taxon>Archaea</taxon>
        <taxon>Methanobacteriati</taxon>
        <taxon>Methanobacteriota</taxon>
        <taxon>Stenosarchaea group</taxon>
        <taxon>Halobacteria</taxon>
        <taxon>Halobacteriales</taxon>
        <taxon>Natronomonadaceae</taxon>
        <taxon>Halomarina</taxon>
    </lineage>
</organism>
<dbReference type="Proteomes" id="UP001596547">
    <property type="component" value="Unassembled WGS sequence"/>
</dbReference>
<gene>
    <name evidence="2" type="ORF">ACFQPE_00355</name>
</gene>
<sequence length="208" mass="22655">MPTELLPAVYDLTVDERNGARYRAFLVDGETPTLFDCGFPDTTDALFAEIEATGVTPERLVVTHADGDHVGGFDAVVERYGVETYLPEQSDTGAAYDPDHRYADGDRVGDFVAVYTPGHRDDHHALVDEGRSLAVLGDAASGSDQRGLPAGYFLLPPAVYTDDLHRAEASLERLLDYDFDAALLYHGASVTEDASERLRAFVEFAGRP</sequence>
<feature type="domain" description="Metallo-beta-lactamase" evidence="1">
    <location>
        <begin position="21"/>
        <end position="186"/>
    </location>
</feature>
<dbReference type="InterPro" id="IPR036866">
    <property type="entry name" value="RibonucZ/Hydroxyglut_hydro"/>
</dbReference>
<dbReference type="EMBL" id="JBHTBF010000001">
    <property type="protein sequence ID" value="MFC7315250.1"/>
    <property type="molecule type" value="Genomic_DNA"/>
</dbReference>
<protein>
    <submittedName>
        <fullName evidence="2">MBL fold metallo-hydrolase</fullName>
    </submittedName>
</protein>
<keyword evidence="3" id="KW-1185">Reference proteome</keyword>
<dbReference type="Pfam" id="PF00753">
    <property type="entry name" value="Lactamase_B"/>
    <property type="match status" value="1"/>
</dbReference>
<dbReference type="Gene3D" id="3.60.15.10">
    <property type="entry name" value="Ribonuclease Z/Hydroxyacylglutathione hydrolase-like"/>
    <property type="match status" value="1"/>
</dbReference>
<dbReference type="SUPFAM" id="SSF56281">
    <property type="entry name" value="Metallo-hydrolase/oxidoreductase"/>
    <property type="match status" value="1"/>
</dbReference>
<dbReference type="PANTHER" id="PTHR42951:SF17">
    <property type="entry name" value="METALLO-BETA-LACTAMASE DOMAIN-CONTAINING PROTEIN"/>
    <property type="match status" value="1"/>
</dbReference>
<comment type="caution">
    <text evidence="2">The sequence shown here is derived from an EMBL/GenBank/DDBJ whole genome shotgun (WGS) entry which is preliminary data.</text>
</comment>
<evidence type="ECO:0000259" key="1">
    <source>
        <dbReference type="SMART" id="SM00849"/>
    </source>
</evidence>
<evidence type="ECO:0000313" key="2">
    <source>
        <dbReference type="EMBL" id="MFC7315250.1"/>
    </source>
</evidence>
<name>A0ABD6A4C9_9EURY</name>
<dbReference type="GeneID" id="79314209"/>
<dbReference type="AlphaFoldDB" id="A0ABD6A4C9"/>
<dbReference type="SMART" id="SM00849">
    <property type="entry name" value="Lactamase_B"/>
    <property type="match status" value="1"/>
</dbReference>
<evidence type="ECO:0000313" key="3">
    <source>
        <dbReference type="Proteomes" id="UP001596547"/>
    </source>
</evidence>
<accession>A0ABD6A4C9</accession>